<keyword evidence="3" id="KW-0645">Protease</keyword>
<dbReference type="SUPFAM" id="SSF53182">
    <property type="entry name" value="Pyrrolidone carboxyl peptidase (pyroglutamate aminopeptidase)"/>
    <property type="match status" value="1"/>
</dbReference>
<dbReference type="GO" id="GO:0006508">
    <property type="term" value="P:proteolysis"/>
    <property type="evidence" value="ECO:0007669"/>
    <property type="project" value="UniProtKB-KW"/>
</dbReference>
<dbReference type="GO" id="GO:0016920">
    <property type="term" value="F:pyroglutamyl-peptidase activity"/>
    <property type="evidence" value="ECO:0007669"/>
    <property type="project" value="InterPro"/>
</dbReference>
<reference evidence="7" key="1">
    <citation type="journal article" date="2014" name="Genome Announc.">
        <title>Draft genome sequence of Rhodosporidium toruloides CECT1137, an oleaginous yeast of biotechnological interest.</title>
        <authorList>
            <person name="Morin N."/>
            <person name="Calcas X."/>
            <person name="Devillers H."/>
            <person name="Durrens P."/>
            <person name="Sherman D.J."/>
            <person name="Nicaud J.-M."/>
            <person name="Neuveglise C."/>
        </authorList>
    </citation>
    <scope>NUCLEOTIDE SEQUENCE</scope>
    <source>
        <strain evidence="7">CECT1137</strain>
    </source>
</reference>
<keyword evidence="5" id="KW-0788">Thiol protease</keyword>
<protein>
    <submittedName>
        <fullName evidence="7">RHTO0S04e10352g1_1</fullName>
    </submittedName>
</protein>
<keyword evidence="2" id="KW-0963">Cytoplasm</keyword>
<evidence type="ECO:0000256" key="5">
    <source>
        <dbReference type="ARBA" id="ARBA00022807"/>
    </source>
</evidence>
<accession>A0A061AYL6</accession>
<gene>
    <name evidence="7" type="ORF">RHTO0S_04e10352g</name>
</gene>
<evidence type="ECO:0000256" key="3">
    <source>
        <dbReference type="ARBA" id="ARBA00022670"/>
    </source>
</evidence>
<dbReference type="PANTHER" id="PTHR23402:SF1">
    <property type="entry name" value="PYROGLUTAMYL-PEPTIDASE I"/>
    <property type="match status" value="1"/>
</dbReference>
<feature type="region of interest" description="Disordered" evidence="6">
    <location>
        <begin position="42"/>
        <end position="65"/>
    </location>
</feature>
<comment type="similarity">
    <text evidence="1">Belongs to the peptidase C15 family.</text>
</comment>
<evidence type="ECO:0000313" key="7">
    <source>
        <dbReference type="EMBL" id="CDR39830.1"/>
    </source>
</evidence>
<dbReference type="EMBL" id="LK052939">
    <property type="protein sequence ID" value="CDR39830.1"/>
    <property type="molecule type" value="Genomic_DNA"/>
</dbReference>
<dbReference type="PRINTS" id="PR00706">
    <property type="entry name" value="PYROGLUPTASE"/>
</dbReference>
<keyword evidence="4" id="KW-0378">Hydrolase</keyword>
<evidence type="ECO:0000256" key="2">
    <source>
        <dbReference type="ARBA" id="ARBA00022490"/>
    </source>
</evidence>
<name>A0A061AYL6_RHOTO</name>
<evidence type="ECO:0000256" key="4">
    <source>
        <dbReference type="ARBA" id="ARBA00022801"/>
    </source>
</evidence>
<dbReference type="PANTHER" id="PTHR23402">
    <property type="entry name" value="PROTEASE FAMILY C15 PYROGLUTAMYL-PEPTIDASE I-RELATED"/>
    <property type="match status" value="1"/>
</dbReference>
<dbReference type="InterPro" id="IPR016125">
    <property type="entry name" value="Peptidase_C15-like"/>
</dbReference>
<dbReference type="AlphaFoldDB" id="A0A061AYL6"/>
<dbReference type="InterPro" id="IPR036440">
    <property type="entry name" value="Peptidase_C15-like_sf"/>
</dbReference>
<dbReference type="OrthoDB" id="407146at2759"/>
<dbReference type="GO" id="GO:0005829">
    <property type="term" value="C:cytosol"/>
    <property type="evidence" value="ECO:0007669"/>
    <property type="project" value="InterPro"/>
</dbReference>
<organism evidence="7">
    <name type="scientific">Rhodotorula toruloides</name>
    <name type="common">Yeast</name>
    <name type="synonym">Rhodosporidium toruloides</name>
    <dbReference type="NCBI Taxonomy" id="5286"/>
    <lineage>
        <taxon>Eukaryota</taxon>
        <taxon>Fungi</taxon>
        <taxon>Dikarya</taxon>
        <taxon>Basidiomycota</taxon>
        <taxon>Pucciniomycotina</taxon>
        <taxon>Microbotryomycetes</taxon>
        <taxon>Sporidiobolales</taxon>
        <taxon>Sporidiobolaceae</taxon>
        <taxon>Rhodotorula</taxon>
    </lineage>
</organism>
<dbReference type="Gene3D" id="3.40.630.20">
    <property type="entry name" value="Peptidase C15, pyroglutamyl peptidase I-like"/>
    <property type="match status" value="1"/>
</dbReference>
<proteinExistence type="inferred from homology"/>
<dbReference type="InterPro" id="IPR000816">
    <property type="entry name" value="Peptidase_C15"/>
</dbReference>
<sequence>MAPLGQLDDSQKPYRVHITGFGPFRDVTVNPSWEAVRPLHETTLSTEPLPAAHPPSDTPTSRVPSRPIHFSASFLPVEYEAVTRLAPSLQEAGTNGSAPNLVVHVGVSGQDRQIRLEQRARKYGYDSTDAADKLADVAADGRRGFADEAWRDSPEELRTRVDGKKVVGRLRAAGFEHVSLSEDAGLYLCEYSFYTSLSTALHLRPNSPTPVQFIHIPPEGKPYSIEEVTAAIRLVVWTILDGAD</sequence>
<dbReference type="Pfam" id="PF01470">
    <property type="entry name" value="Peptidase_C15"/>
    <property type="match status" value="1"/>
</dbReference>
<evidence type="ECO:0000256" key="6">
    <source>
        <dbReference type="SAM" id="MobiDB-lite"/>
    </source>
</evidence>
<evidence type="ECO:0000256" key="1">
    <source>
        <dbReference type="ARBA" id="ARBA00006641"/>
    </source>
</evidence>